<organism evidence="1 3">
    <name type="scientific">Streptomyces brevispora</name>
    <dbReference type="NCBI Taxonomy" id="887462"/>
    <lineage>
        <taxon>Bacteria</taxon>
        <taxon>Bacillati</taxon>
        <taxon>Actinomycetota</taxon>
        <taxon>Actinomycetes</taxon>
        <taxon>Kitasatosporales</taxon>
        <taxon>Streptomycetaceae</taxon>
        <taxon>Streptomyces</taxon>
    </lineage>
</organism>
<proteinExistence type="predicted"/>
<keyword evidence="3" id="KW-1185">Reference proteome</keyword>
<sequence length="63" mass="6636">MAAGVRVRGDGEPEVVFRTDGFGPLDLMACAPAGSSWPNRIEAQFSALRHFAPDGTDHATHAA</sequence>
<name>A0ABZ1FVC2_9ACTN</name>
<dbReference type="RefSeq" id="WP_167523770.1">
    <property type="nucleotide sequence ID" value="NZ_CP109114.1"/>
</dbReference>
<reference evidence="1 3" key="1">
    <citation type="submission" date="2022-10" db="EMBL/GenBank/DDBJ databases">
        <title>The complete genomes of actinobacterial strains from the NBC collection.</title>
        <authorList>
            <person name="Joergensen T.S."/>
            <person name="Alvarez Arevalo M."/>
            <person name="Sterndorff E.B."/>
            <person name="Faurdal D."/>
            <person name="Vuksanovic O."/>
            <person name="Mourched A.-S."/>
            <person name="Charusanti P."/>
            <person name="Shaw S."/>
            <person name="Blin K."/>
            <person name="Weber T."/>
        </authorList>
    </citation>
    <scope>NUCLEOTIDE SEQUENCE [LARGE SCALE GENOMIC DNA]</scope>
    <source>
        <strain evidence="1 3">NBC 01769</strain>
    </source>
</reference>
<evidence type="ECO:0000313" key="1">
    <source>
        <dbReference type="EMBL" id="WSC11543.1"/>
    </source>
</evidence>
<evidence type="ECO:0000313" key="2">
    <source>
        <dbReference type="EMBL" id="WSC17568.1"/>
    </source>
</evidence>
<accession>A0ABZ1FVC2</accession>
<dbReference type="Proteomes" id="UP001330827">
    <property type="component" value="Chromosome"/>
</dbReference>
<evidence type="ECO:0000313" key="3">
    <source>
        <dbReference type="Proteomes" id="UP001330827"/>
    </source>
</evidence>
<dbReference type="EMBL" id="CP109114">
    <property type="protein sequence ID" value="WSC11543.1"/>
    <property type="molecule type" value="Genomic_DNA"/>
</dbReference>
<protein>
    <submittedName>
        <fullName evidence="1">Uncharacterized protein</fullName>
    </submittedName>
</protein>
<dbReference type="EMBL" id="CP109114">
    <property type="protein sequence ID" value="WSC17568.1"/>
    <property type="molecule type" value="Genomic_DNA"/>
</dbReference>
<gene>
    <name evidence="1" type="ORF">OIE64_00730</name>
    <name evidence="2" type="ORF">OIE64_35310</name>
</gene>